<dbReference type="GeneID" id="54481334"/>
<evidence type="ECO:0000256" key="3">
    <source>
        <dbReference type="ARBA" id="ARBA00022741"/>
    </source>
</evidence>
<dbReference type="GO" id="GO:0006096">
    <property type="term" value="P:glycolytic process"/>
    <property type="evidence" value="ECO:0007669"/>
    <property type="project" value="UniProtKB-UniPathway"/>
</dbReference>
<dbReference type="InterPro" id="IPR043129">
    <property type="entry name" value="ATPase_NBD"/>
</dbReference>
<dbReference type="GO" id="GO:0008865">
    <property type="term" value="F:fructokinase activity"/>
    <property type="evidence" value="ECO:0007669"/>
    <property type="project" value="TreeGrafter"/>
</dbReference>
<evidence type="ECO:0000256" key="6">
    <source>
        <dbReference type="RuleBase" id="RU362007"/>
    </source>
</evidence>
<dbReference type="PRINTS" id="PR00475">
    <property type="entry name" value="HEXOKINASE"/>
</dbReference>
<evidence type="ECO:0000313" key="9">
    <source>
        <dbReference type="EMBL" id="KAF2761392.1"/>
    </source>
</evidence>
<dbReference type="PROSITE" id="PS51748">
    <property type="entry name" value="HEXOKINASE_2"/>
    <property type="match status" value="1"/>
</dbReference>
<feature type="domain" description="Hexokinase N-terminal" evidence="7">
    <location>
        <begin position="72"/>
        <end position="259"/>
    </location>
</feature>
<evidence type="ECO:0000313" key="10">
    <source>
        <dbReference type="Proteomes" id="UP000799437"/>
    </source>
</evidence>
<dbReference type="GO" id="GO:0005739">
    <property type="term" value="C:mitochondrion"/>
    <property type="evidence" value="ECO:0007669"/>
    <property type="project" value="TreeGrafter"/>
</dbReference>
<dbReference type="SUPFAM" id="SSF53067">
    <property type="entry name" value="Actin-like ATPase domain"/>
    <property type="match status" value="2"/>
</dbReference>
<dbReference type="Gene3D" id="3.40.367.20">
    <property type="match status" value="1"/>
</dbReference>
<dbReference type="RefSeq" id="XP_033603843.1">
    <property type="nucleotide sequence ID" value="XM_033740280.1"/>
</dbReference>
<keyword evidence="10" id="KW-1185">Reference proteome</keyword>
<dbReference type="CDD" id="cd24000">
    <property type="entry name" value="ASKHA_NBD_HK"/>
    <property type="match status" value="1"/>
</dbReference>
<dbReference type="Gene3D" id="3.30.420.40">
    <property type="match status" value="1"/>
</dbReference>
<dbReference type="GO" id="GO:0006013">
    <property type="term" value="P:mannose metabolic process"/>
    <property type="evidence" value="ECO:0007669"/>
    <property type="project" value="TreeGrafter"/>
</dbReference>
<dbReference type="GO" id="GO:0004340">
    <property type="term" value="F:glucokinase activity"/>
    <property type="evidence" value="ECO:0007669"/>
    <property type="project" value="TreeGrafter"/>
</dbReference>
<dbReference type="PANTHER" id="PTHR19443:SF24">
    <property type="entry name" value="PHOSPHOTRANSFERASE"/>
    <property type="match status" value="1"/>
</dbReference>
<evidence type="ECO:0000256" key="4">
    <source>
        <dbReference type="ARBA" id="ARBA00022777"/>
    </source>
</evidence>
<dbReference type="Proteomes" id="UP000799437">
    <property type="component" value="Unassembled WGS sequence"/>
</dbReference>
<dbReference type="GO" id="GO:0005536">
    <property type="term" value="F:D-glucose binding"/>
    <property type="evidence" value="ECO:0007669"/>
    <property type="project" value="InterPro"/>
</dbReference>
<reference evidence="9" key="1">
    <citation type="journal article" date="2020" name="Stud. Mycol.">
        <title>101 Dothideomycetes genomes: a test case for predicting lifestyles and emergence of pathogens.</title>
        <authorList>
            <person name="Haridas S."/>
            <person name="Albert R."/>
            <person name="Binder M."/>
            <person name="Bloem J."/>
            <person name="Labutti K."/>
            <person name="Salamov A."/>
            <person name="Andreopoulos B."/>
            <person name="Baker S."/>
            <person name="Barry K."/>
            <person name="Bills G."/>
            <person name="Bluhm B."/>
            <person name="Cannon C."/>
            <person name="Castanera R."/>
            <person name="Culley D."/>
            <person name="Daum C."/>
            <person name="Ezra D."/>
            <person name="Gonzalez J."/>
            <person name="Henrissat B."/>
            <person name="Kuo A."/>
            <person name="Liang C."/>
            <person name="Lipzen A."/>
            <person name="Lutzoni F."/>
            <person name="Magnuson J."/>
            <person name="Mondo S."/>
            <person name="Nolan M."/>
            <person name="Ohm R."/>
            <person name="Pangilinan J."/>
            <person name="Park H.-J."/>
            <person name="Ramirez L."/>
            <person name="Alfaro M."/>
            <person name="Sun H."/>
            <person name="Tritt A."/>
            <person name="Yoshinaga Y."/>
            <person name="Zwiers L.-H."/>
            <person name="Turgeon B."/>
            <person name="Goodwin S."/>
            <person name="Spatafora J."/>
            <person name="Crous P."/>
            <person name="Grigoriev I."/>
        </authorList>
    </citation>
    <scope>NUCLEOTIDE SEQUENCE</scope>
    <source>
        <strain evidence="9">CBS 121739</strain>
    </source>
</reference>
<keyword evidence="5 6" id="KW-0067">ATP-binding</keyword>
<evidence type="ECO:0000259" key="8">
    <source>
        <dbReference type="Pfam" id="PF03727"/>
    </source>
</evidence>
<dbReference type="Pfam" id="PF00349">
    <property type="entry name" value="Hexokinase_1"/>
    <property type="match status" value="1"/>
</dbReference>
<evidence type="ECO:0000256" key="1">
    <source>
        <dbReference type="ARBA" id="ARBA00009225"/>
    </source>
</evidence>
<keyword evidence="6" id="KW-0324">Glycolysis</keyword>
<feature type="domain" description="Hexokinase C-terminal" evidence="8">
    <location>
        <begin position="265"/>
        <end position="516"/>
    </location>
</feature>
<keyword evidence="2 6" id="KW-0808">Transferase</keyword>
<evidence type="ECO:0000259" key="7">
    <source>
        <dbReference type="Pfam" id="PF00349"/>
    </source>
</evidence>
<organism evidence="9 10">
    <name type="scientific">Pseudovirgaria hyperparasitica</name>
    <dbReference type="NCBI Taxonomy" id="470096"/>
    <lineage>
        <taxon>Eukaryota</taxon>
        <taxon>Fungi</taxon>
        <taxon>Dikarya</taxon>
        <taxon>Ascomycota</taxon>
        <taxon>Pezizomycotina</taxon>
        <taxon>Dothideomycetes</taxon>
        <taxon>Dothideomycetes incertae sedis</taxon>
        <taxon>Acrospermales</taxon>
        <taxon>Acrospermaceae</taxon>
        <taxon>Pseudovirgaria</taxon>
    </lineage>
</organism>
<evidence type="ECO:0000256" key="2">
    <source>
        <dbReference type="ARBA" id="ARBA00022679"/>
    </source>
</evidence>
<dbReference type="InterPro" id="IPR001312">
    <property type="entry name" value="Hexokinase"/>
</dbReference>
<evidence type="ECO:0000256" key="5">
    <source>
        <dbReference type="ARBA" id="ARBA00022840"/>
    </source>
</evidence>
<dbReference type="GO" id="GO:0006006">
    <property type="term" value="P:glucose metabolic process"/>
    <property type="evidence" value="ECO:0007669"/>
    <property type="project" value="TreeGrafter"/>
</dbReference>
<dbReference type="AlphaFoldDB" id="A0A6A6WEZ5"/>
<dbReference type="GO" id="GO:0001678">
    <property type="term" value="P:intracellular glucose homeostasis"/>
    <property type="evidence" value="ECO:0007669"/>
    <property type="project" value="InterPro"/>
</dbReference>
<dbReference type="UniPathway" id="UPA00109">
    <property type="reaction ID" value="UER00180"/>
</dbReference>
<proteinExistence type="inferred from homology"/>
<dbReference type="OrthoDB" id="419537at2759"/>
<sequence length="519" mass="57192">MPPLLHIPTSVIELWQALMSLLDSYIIMPTLSEVLSPTRLRLRKRARDVVPHSQRNMHDFLFDVKSTFEAPLSLDSLLAMSTQLQDEFRQKLQSSTECMLPSFSHTLPTGDERGTFLALDVGGTNFRVALVELNGKDSTTSGMWMSKMRSFRIDNAVRSLPGAAFFDWMAEKIQEVLSQSDIQNTAVLSMGLSWSFPIAQTSQKTGTILPMGKGFRASDGLIGKDLSLQLMEACRSKDLNVRVEAIINDSSATLLTRAFADNATRIALILGTGFNASAHLPVNLFSQEKFGSRPETWHEKAENVLVNTELSMFGKTVFPLTKWDEQIKKNHPKPDYQPFEHLIAGRYLGEITRLILLDAIKTAGLFGGEIPGNFSEEHSFDTAIMAAFESDETKHLSTASAAFLAAHPLKWTPSHSELHMIRQICSLVTHRAAAFLATGTHALWYLRTTAEGLNPAKSGRISIGCNGSVIERYPSFKTVCQTYLDDLTTMSGAQPNSVMLEPAVESAIFGAAVAASCED</sequence>
<accession>A0A6A6WEZ5</accession>
<comment type="similarity">
    <text evidence="1 6">Belongs to the hexokinase family.</text>
</comment>
<dbReference type="Pfam" id="PF03727">
    <property type="entry name" value="Hexokinase_2"/>
    <property type="match status" value="1"/>
</dbReference>
<protein>
    <recommendedName>
        <fullName evidence="6">Phosphotransferase</fullName>
        <ecNumber evidence="6">2.7.1.-</ecNumber>
    </recommendedName>
</protein>
<name>A0A6A6WEZ5_9PEZI</name>
<dbReference type="PANTHER" id="PTHR19443">
    <property type="entry name" value="HEXOKINASE"/>
    <property type="match status" value="1"/>
</dbReference>
<dbReference type="GO" id="GO:0005524">
    <property type="term" value="F:ATP binding"/>
    <property type="evidence" value="ECO:0007669"/>
    <property type="project" value="UniProtKB-UniRule"/>
</dbReference>
<keyword evidence="4 6" id="KW-0418">Kinase</keyword>
<dbReference type="EC" id="2.7.1.-" evidence="6"/>
<dbReference type="GO" id="GO:0005829">
    <property type="term" value="C:cytosol"/>
    <property type="evidence" value="ECO:0007669"/>
    <property type="project" value="TreeGrafter"/>
</dbReference>
<keyword evidence="3 6" id="KW-0547">Nucleotide-binding</keyword>
<dbReference type="InterPro" id="IPR022673">
    <property type="entry name" value="Hexokinase_C"/>
</dbReference>
<dbReference type="GO" id="GO:0019158">
    <property type="term" value="F:mannokinase activity"/>
    <property type="evidence" value="ECO:0007669"/>
    <property type="project" value="TreeGrafter"/>
</dbReference>
<gene>
    <name evidence="9" type="ORF">EJ05DRAFT_263422</name>
</gene>
<dbReference type="EMBL" id="ML996567">
    <property type="protein sequence ID" value="KAF2761392.1"/>
    <property type="molecule type" value="Genomic_DNA"/>
</dbReference>
<dbReference type="InterPro" id="IPR022672">
    <property type="entry name" value="Hexokinase_N"/>
</dbReference>